<feature type="transmembrane region" description="Helical" evidence="1">
    <location>
        <begin position="16"/>
        <end position="37"/>
    </location>
</feature>
<keyword evidence="1" id="KW-0812">Transmembrane</keyword>
<keyword evidence="1" id="KW-1133">Transmembrane helix</keyword>
<gene>
    <name evidence="2" type="ORF">MNBD_GAMMA21-2765</name>
</gene>
<accession>A0A3B0ZE06</accession>
<name>A0A3B0ZE06_9ZZZZ</name>
<evidence type="ECO:0000256" key="1">
    <source>
        <dbReference type="SAM" id="Phobius"/>
    </source>
</evidence>
<organism evidence="2">
    <name type="scientific">hydrothermal vent metagenome</name>
    <dbReference type="NCBI Taxonomy" id="652676"/>
    <lineage>
        <taxon>unclassified sequences</taxon>
        <taxon>metagenomes</taxon>
        <taxon>ecological metagenomes</taxon>
    </lineage>
</organism>
<evidence type="ECO:0000313" key="2">
    <source>
        <dbReference type="EMBL" id="VAW91665.1"/>
    </source>
</evidence>
<reference evidence="2" key="1">
    <citation type="submission" date="2018-06" db="EMBL/GenBank/DDBJ databases">
        <authorList>
            <person name="Zhirakovskaya E."/>
        </authorList>
    </citation>
    <scope>NUCLEOTIDE SEQUENCE</scope>
</reference>
<dbReference type="NCBIfam" id="TIGR02532">
    <property type="entry name" value="IV_pilin_GFxxxE"/>
    <property type="match status" value="1"/>
</dbReference>
<dbReference type="PROSITE" id="PS00409">
    <property type="entry name" value="PROKAR_NTER_METHYL"/>
    <property type="match status" value="1"/>
</dbReference>
<keyword evidence="1" id="KW-0472">Membrane</keyword>
<dbReference type="EMBL" id="UOFR01000013">
    <property type="protein sequence ID" value="VAW91665.1"/>
    <property type="molecule type" value="Genomic_DNA"/>
</dbReference>
<dbReference type="AlphaFoldDB" id="A0A3B0ZE06"/>
<dbReference type="Pfam" id="PF07963">
    <property type="entry name" value="N_methyl"/>
    <property type="match status" value="1"/>
</dbReference>
<dbReference type="InterPro" id="IPR012902">
    <property type="entry name" value="N_methyl_site"/>
</dbReference>
<sequence>MPVNDKLTFRQRGFSLIELVVMIVVLSVALTGVTIAINETVKQSPKPLVLTRAMELAQTYLDEILAKRFDELSGQGGLPRCDSSDNAAQTCSNVMGDEEGGNRQLFDDVDDYHGLNNSPPVFASGTSLANYSSYQVQISVAYAGSELGLANRGAKRITISVTTPLGSVIPVSAYRVNF</sequence>
<proteinExistence type="predicted"/>
<protein>
    <submittedName>
        <fullName evidence="2">MSHA pilin protein MshD</fullName>
    </submittedName>
</protein>